<dbReference type="PROSITE" id="PS51257">
    <property type="entry name" value="PROKAR_LIPOPROTEIN"/>
    <property type="match status" value="1"/>
</dbReference>
<evidence type="ECO:0000313" key="2">
    <source>
        <dbReference type="Proteomes" id="UP001501126"/>
    </source>
</evidence>
<organism evidence="1 2">
    <name type="scientific">Wandonia haliotis</name>
    <dbReference type="NCBI Taxonomy" id="574963"/>
    <lineage>
        <taxon>Bacteria</taxon>
        <taxon>Pseudomonadati</taxon>
        <taxon>Bacteroidota</taxon>
        <taxon>Flavobacteriia</taxon>
        <taxon>Flavobacteriales</taxon>
        <taxon>Crocinitomicaceae</taxon>
        <taxon>Wandonia</taxon>
    </lineage>
</organism>
<dbReference type="EMBL" id="BAAAFH010000007">
    <property type="protein sequence ID" value="GAA0874992.1"/>
    <property type="molecule type" value="Genomic_DNA"/>
</dbReference>
<comment type="caution">
    <text evidence="1">The sequence shown here is derived from an EMBL/GenBank/DDBJ whole genome shotgun (WGS) entry which is preliminary data.</text>
</comment>
<protein>
    <submittedName>
        <fullName evidence="1">Uncharacterized protein</fullName>
    </submittedName>
</protein>
<accession>A0ABN1MQ66</accession>
<proteinExistence type="predicted"/>
<name>A0ABN1MQ66_9FLAO</name>
<sequence>MKIPDRLVLKYSFILNVVILLYSCENVDNKSSNNYKIKNTNLELGKESIDQFNRIFEGFYFNDIYQQFNSGYLILHPKLNEKYINYSDTAHFVFFALEGDSIEDLIITVNKKGCFASIVYNLDGYLYPNQSVIFPGDYSFLNKDQLPVNFDCINQDSLSLREVAFDANMLGVWYVDSISSIRRNFNQSFDIKNITIEKQRVIVNDSLDFEYYHSGYDFQLNGTNYFFYKVLVNEDHMIMINTYRNSYEEFYFVKRNATRKCFGE</sequence>
<reference evidence="1 2" key="1">
    <citation type="journal article" date="2019" name="Int. J. Syst. Evol. Microbiol.">
        <title>The Global Catalogue of Microorganisms (GCM) 10K type strain sequencing project: providing services to taxonomists for standard genome sequencing and annotation.</title>
        <authorList>
            <consortium name="The Broad Institute Genomics Platform"/>
            <consortium name="The Broad Institute Genome Sequencing Center for Infectious Disease"/>
            <person name="Wu L."/>
            <person name="Ma J."/>
        </authorList>
    </citation>
    <scope>NUCLEOTIDE SEQUENCE [LARGE SCALE GENOMIC DNA]</scope>
    <source>
        <strain evidence="1 2">JCM 16083</strain>
    </source>
</reference>
<gene>
    <name evidence="1" type="ORF">GCM10009118_14000</name>
</gene>
<dbReference type="Proteomes" id="UP001501126">
    <property type="component" value="Unassembled WGS sequence"/>
</dbReference>
<keyword evidence="2" id="KW-1185">Reference proteome</keyword>
<dbReference type="RefSeq" id="WP_343785987.1">
    <property type="nucleotide sequence ID" value="NZ_BAAAFH010000007.1"/>
</dbReference>
<evidence type="ECO:0000313" key="1">
    <source>
        <dbReference type="EMBL" id="GAA0874992.1"/>
    </source>
</evidence>